<protein>
    <submittedName>
        <fullName evidence="1">Cytochrome P450</fullName>
    </submittedName>
</protein>
<evidence type="ECO:0000313" key="1">
    <source>
        <dbReference type="EMBL" id="KAH7926173.1"/>
    </source>
</evidence>
<reference evidence="1" key="1">
    <citation type="journal article" date="2021" name="New Phytol.">
        <title>Evolutionary innovations through gain and loss of genes in the ectomycorrhizal Boletales.</title>
        <authorList>
            <person name="Wu G."/>
            <person name="Miyauchi S."/>
            <person name="Morin E."/>
            <person name="Kuo A."/>
            <person name="Drula E."/>
            <person name="Varga T."/>
            <person name="Kohler A."/>
            <person name="Feng B."/>
            <person name="Cao Y."/>
            <person name="Lipzen A."/>
            <person name="Daum C."/>
            <person name="Hundley H."/>
            <person name="Pangilinan J."/>
            <person name="Johnson J."/>
            <person name="Barry K."/>
            <person name="LaButti K."/>
            <person name="Ng V."/>
            <person name="Ahrendt S."/>
            <person name="Min B."/>
            <person name="Choi I.G."/>
            <person name="Park H."/>
            <person name="Plett J.M."/>
            <person name="Magnuson J."/>
            <person name="Spatafora J.W."/>
            <person name="Nagy L.G."/>
            <person name="Henrissat B."/>
            <person name="Grigoriev I.V."/>
            <person name="Yang Z.L."/>
            <person name="Xu J."/>
            <person name="Martin F.M."/>
        </authorList>
    </citation>
    <scope>NUCLEOTIDE SEQUENCE</scope>
    <source>
        <strain evidence="1">KUC20120723A-06</strain>
    </source>
</reference>
<accession>A0ACB8BMU3</accession>
<proteinExistence type="predicted"/>
<keyword evidence="2" id="KW-1185">Reference proteome</keyword>
<comment type="caution">
    <text evidence="1">The sequence shown here is derived from an EMBL/GenBank/DDBJ whole genome shotgun (WGS) entry which is preliminary data.</text>
</comment>
<evidence type="ECO:0000313" key="2">
    <source>
        <dbReference type="Proteomes" id="UP000790709"/>
    </source>
</evidence>
<gene>
    <name evidence="1" type="ORF">BV22DRAFT_1033195</name>
</gene>
<dbReference type="Proteomes" id="UP000790709">
    <property type="component" value="Unassembled WGS sequence"/>
</dbReference>
<name>A0ACB8BMU3_9AGAM</name>
<organism evidence="1 2">
    <name type="scientific">Leucogyrophana mollusca</name>
    <dbReference type="NCBI Taxonomy" id="85980"/>
    <lineage>
        <taxon>Eukaryota</taxon>
        <taxon>Fungi</taxon>
        <taxon>Dikarya</taxon>
        <taxon>Basidiomycota</taxon>
        <taxon>Agaricomycotina</taxon>
        <taxon>Agaricomycetes</taxon>
        <taxon>Agaricomycetidae</taxon>
        <taxon>Boletales</taxon>
        <taxon>Boletales incertae sedis</taxon>
        <taxon>Leucogyrophana</taxon>
    </lineage>
</organism>
<dbReference type="EMBL" id="MU266388">
    <property type="protein sequence ID" value="KAH7926173.1"/>
    <property type="molecule type" value="Genomic_DNA"/>
</dbReference>
<sequence length="515" mass="57143">MTSFGSSVGVVSSICIALGALYLSKRIRTRHMRKLPPGPQRTFILGNIAQMPKEKEWLTYQKWAEEYGDVVYLELLGQSIIVVDSLEAATDLLEGRGAIYSGRPRLPMAGDLTGYTQAVALATYGSRFRELRKSMQRELSVNMVQRYQAVYQDGSRELALGAIRASDMLRELVVSARQFAGFTIMKSTYGYTTAPKDDKWLLAAEDVMTSFSSAATPGRWMVDIFPALMHLPEWLPGMGFKRTARKWRQMNDNVVKEPYFWAKNNQGSDSGQSLNFVSSVLSQSREDLTNEEEDIAIWAAGSIFGGGADTTVSAILTFLLAMALSPESQRRGQEEIDAVIGCERLANIADRSNTPFVDAIMKETLRWHPVAPLAIPHLLTQDDEYRGWTFTSGSLVVVNVWSILHNKDIFPDPESFDPGRFLTGATAEKAIKTVKYAFGFGRRSCPGIHYAEASLYVAIATILATCDISDPRDDSGRPIVGDYEWSSGTISHPRPYTVKIRPRSESALSLLERGA</sequence>